<comment type="cofactor">
    <cofactor evidence="1">
        <name>pantetheine 4'-phosphate</name>
        <dbReference type="ChEBI" id="CHEBI:47942"/>
    </cofactor>
</comment>
<dbReference type="NCBIfam" id="TIGR01720">
    <property type="entry name" value="NRPS-para261"/>
    <property type="match status" value="1"/>
</dbReference>
<dbReference type="InterPro" id="IPR000873">
    <property type="entry name" value="AMP-dep_synth/lig_dom"/>
</dbReference>
<dbReference type="NCBIfam" id="TIGR01733">
    <property type="entry name" value="AA-adenyl-dom"/>
    <property type="match status" value="1"/>
</dbReference>
<accession>A0ABS1JEE8</accession>
<dbReference type="InterPro" id="IPR001242">
    <property type="entry name" value="Condensation_dom"/>
</dbReference>
<keyword evidence="3" id="KW-0677">Repeat</keyword>
<dbReference type="Gene3D" id="1.10.1200.10">
    <property type="entry name" value="ACP-like"/>
    <property type="match status" value="1"/>
</dbReference>
<dbReference type="RefSeq" id="WP_201637626.1">
    <property type="nucleotide sequence ID" value="NZ_JAEQNB010000006.1"/>
</dbReference>
<dbReference type="Gene3D" id="2.30.38.10">
    <property type="entry name" value="Luciferase, Domain 3"/>
    <property type="match status" value="1"/>
</dbReference>
<evidence type="ECO:0000256" key="2">
    <source>
        <dbReference type="ARBA" id="ARBA00006432"/>
    </source>
</evidence>
<evidence type="ECO:0000256" key="3">
    <source>
        <dbReference type="ARBA" id="ARBA00022737"/>
    </source>
</evidence>
<evidence type="ECO:0000256" key="1">
    <source>
        <dbReference type="ARBA" id="ARBA00001957"/>
    </source>
</evidence>
<evidence type="ECO:0000313" key="7">
    <source>
        <dbReference type="Proteomes" id="UP000602284"/>
    </source>
</evidence>
<organism evidence="6 7">
    <name type="scientific">Tumebacillus amylolyticus</name>
    <dbReference type="NCBI Taxonomy" id="2801339"/>
    <lineage>
        <taxon>Bacteria</taxon>
        <taxon>Bacillati</taxon>
        <taxon>Bacillota</taxon>
        <taxon>Bacilli</taxon>
        <taxon>Bacillales</taxon>
        <taxon>Alicyclobacillaceae</taxon>
        <taxon>Tumebacillus</taxon>
    </lineage>
</organism>
<dbReference type="Pfam" id="PF00668">
    <property type="entry name" value="Condensation"/>
    <property type="match status" value="2"/>
</dbReference>
<dbReference type="PANTHER" id="PTHR45527">
    <property type="entry name" value="NONRIBOSOMAL PEPTIDE SYNTHETASE"/>
    <property type="match status" value="1"/>
</dbReference>
<dbReference type="InterPro" id="IPR020845">
    <property type="entry name" value="AMP-binding_CS"/>
</dbReference>
<dbReference type="SUPFAM" id="SSF52777">
    <property type="entry name" value="CoA-dependent acyltransferases"/>
    <property type="match status" value="4"/>
</dbReference>
<feature type="domain" description="Carrier" evidence="5">
    <location>
        <begin position="949"/>
        <end position="1023"/>
    </location>
</feature>
<dbReference type="PANTHER" id="PTHR45527:SF1">
    <property type="entry name" value="FATTY ACID SYNTHASE"/>
    <property type="match status" value="1"/>
</dbReference>
<dbReference type="PROSITE" id="PS50075">
    <property type="entry name" value="CARRIER"/>
    <property type="match status" value="1"/>
</dbReference>
<dbReference type="Proteomes" id="UP000602284">
    <property type="component" value="Unassembled WGS sequence"/>
</dbReference>
<dbReference type="InterPro" id="IPR045851">
    <property type="entry name" value="AMP-bd_C_sf"/>
</dbReference>
<evidence type="ECO:0000259" key="5">
    <source>
        <dbReference type="PROSITE" id="PS50075"/>
    </source>
</evidence>
<dbReference type="InterPro" id="IPR023213">
    <property type="entry name" value="CAT-like_dom_sf"/>
</dbReference>
<name>A0ABS1JEE8_9BACL</name>
<evidence type="ECO:0000313" key="6">
    <source>
        <dbReference type="EMBL" id="MBL0388672.1"/>
    </source>
</evidence>
<dbReference type="Pfam" id="PF13193">
    <property type="entry name" value="AMP-binding_C"/>
    <property type="match status" value="1"/>
</dbReference>
<dbReference type="InterPro" id="IPR025110">
    <property type="entry name" value="AMP-bd_C"/>
</dbReference>
<dbReference type="CDD" id="cd19534">
    <property type="entry name" value="E_NRPS"/>
    <property type="match status" value="1"/>
</dbReference>
<dbReference type="Pfam" id="PF00550">
    <property type="entry name" value="PP-binding"/>
    <property type="match status" value="1"/>
</dbReference>
<evidence type="ECO:0000256" key="4">
    <source>
        <dbReference type="ARBA" id="ARBA00023194"/>
    </source>
</evidence>
<dbReference type="Gene3D" id="3.30.559.10">
    <property type="entry name" value="Chloramphenicol acetyltransferase-like domain"/>
    <property type="match status" value="2"/>
</dbReference>
<keyword evidence="4" id="KW-0045">Antibiotic biosynthesis</keyword>
<dbReference type="Gene3D" id="3.30.300.30">
    <property type="match status" value="1"/>
</dbReference>
<keyword evidence="7" id="KW-1185">Reference proteome</keyword>
<dbReference type="InterPro" id="IPR036736">
    <property type="entry name" value="ACP-like_sf"/>
</dbReference>
<dbReference type="Gene3D" id="3.40.50.980">
    <property type="match status" value="2"/>
</dbReference>
<sequence length="1478" mass="166100">MIHPLTHPQKRIWYIEQTYPGTPMYNIGGAVRVQGRVHLDVLEQAISRFIQSHEGVRLQLTLQNGEVGQYVADFTGLHVTRQIFQTEVEFETWARAEFETPFELYDSPLFSFTLFEVKETLLSGYFVKLHHIVADGWSVQLMTNQILAFYEGILQGERATAEDAPRYLARIEREQAYLDSPRSEKNRAYWCEKFRTLPDGFLLKSTEDVRGQRKVVELDSLLSERIREFTSRHGLSLNSLFVSLMVLYLHKRTQAPELILGIPVLNRSGAKEKATFGMFTGTMPLRVALDDEWSNTELLKQVQAEITASLFHQRYPFDKLVQDIELKKRGYESLFQVSVNTYNTQLNRTLHGYALENQEFYSGYQPYSLQLVVKEWSGDGRLTLFFDTKCGDFTERQVEELAARMLVLLEDVIAKPDDRLSQLSLVSAKERHDLLEGRNQTQTAYPREKTIVQLFEEQTIATPDRVAVRDRGRTWTYKELNEKANQLASSLPSNSLVAVLSKHSAEVVAGLLAVLKSGSAYVPLDPEHPATRICEVLEDSEAEVLLTDGSVHIPKSFTGQVIVLGTFEGPTENTAPRARPEDLAYLIYTSGSTGKPKGAMIEHRGLVNYITWAANTYAPKKGQMAFPLYSSLAFDLTVTSIFTPLICGGEVIVYREDGTEFVLHRVLRENCANVLKLTPAHLAYLNGLDLRESNVEKLIVGGEDLKASLASGIHQSFGGDVEIYNEYGPTETVVGCMIHRYDPSLGTSGSVPIGVPIQNTQLYVLDEQGQPVPDGMSGEIHIGGDGVARGYLHRAELTRERFVENSFRPGTRMYKTGDLARWLPSGVLEYLGRRDHQVKIRGHRIELGEIENELLAHEDVREAVVMVREDERGQNYLVAYFIPEQPATPQKPVGTAHLRRHLIELMPAYMVPSYLLSLEKFPLTANGKIDRDSLPDPLMIEEAAPRTEELADETQEILIQVLRELLQVEEIKPRDNFYFLGGDSVKAIQLASKLREHGLHIAVKDVLAYPVICELAAAVEHRVTPSAPQKAAVGEVLPTPILSWFARQRFPLAHHWNQSVLLRVQRDIQVAHLQSALDLLVAHHDSLRLTFNVESNRFAYAERLDSHVPLQEVKTTSDWLPTIAESVKASMNLETGPVFQAALFELGPEGRRLLLTAHHIAVDAVSWRILLEDLSRLCTHLQDGTSPRLPEKSHTVQAFAERLHEQGGTLVQEELSYWKEVDGDGPLSPELEPAESERCERRVRLLADETQTLLTTANVAYSTQTNDLLVTALALALRDLTGHTNLVIELEGHGRESLFPELDLTRTVGWFTSMYPVRLQLPSSAHSDPGTALKAVKEHLHRIPQKGIGYGILREVVGAISTQPRRDVRFNYLGEFSQELPHGGFSIAEEESGVDVARENPMTCGLDIQAMVQAGQLEIKISSELYRSSTVESLLQAFLKNLRVLLDHCGGAEERMDITPSDFDTLDLSQDELDGLFE</sequence>
<reference evidence="6 7" key="1">
    <citation type="submission" date="2021-01" db="EMBL/GenBank/DDBJ databases">
        <title>Tumebacillus sp. strain ITR2 16S ribosomal RNA gene Genome sequencing and assembly.</title>
        <authorList>
            <person name="Kang M."/>
        </authorList>
    </citation>
    <scope>NUCLEOTIDE SEQUENCE [LARGE SCALE GENOMIC DNA]</scope>
    <source>
        <strain evidence="6 7">ITR2</strain>
    </source>
</reference>
<comment type="caution">
    <text evidence="6">The sequence shown here is derived from an EMBL/GenBank/DDBJ whole genome shotgun (WGS) entry which is preliminary data.</text>
</comment>
<dbReference type="Pfam" id="PF00501">
    <property type="entry name" value="AMP-binding"/>
    <property type="match status" value="1"/>
</dbReference>
<dbReference type="SUPFAM" id="SSF47336">
    <property type="entry name" value="ACP-like"/>
    <property type="match status" value="1"/>
</dbReference>
<dbReference type="SUPFAM" id="SSF56801">
    <property type="entry name" value="Acetyl-CoA synthetase-like"/>
    <property type="match status" value="1"/>
</dbReference>
<comment type="similarity">
    <text evidence="2">Belongs to the ATP-dependent AMP-binding enzyme family.</text>
</comment>
<dbReference type="EMBL" id="JAEQNB010000006">
    <property type="protein sequence ID" value="MBL0388672.1"/>
    <property type="molecule type" value="Genomic_DNA"/>
</dbReference>
<dbReference type="InterPro" id="IPR010060">
    <property type="entry name" value="NRPS_synth"/>
</dbReference>
<dbReference type="Gene3D" id="3.30.559.30">
    <property type="entry name" value="Nonribosomal peptide synthetase, condensation domain"/>
    <property type="match status" value="2"/>
</dbReference>
<proteinExistence type="inferred from homology"/>
<dbReference type="InterPro" id="IPR010071">
    <property type="entry name" value="AA_adenyl_dom"/>
</dbReference>
<protein>
    <submittedName>
        <fullName evidence="6">Amino acid adenylation domain-containing protein</fullName>
    </submittedName>
</protein>
<gene>
    <name evidence="6" type="ORF">JJB07_18865</name>
</gene>
<dbReference type="InterPro" id="IPR009081">
    <property type="entry name" value="PP-bd_ACP"/>
</dbReference>
<dbReference type="PROSITE" id="PS00455">
    <property type="entry name" value="AMP_BINDING"/>
    <property type="match status" value="1"/>
</dbReference>